<reference evidence="7 8" key="1">
    <citation type="submission" date="2015-01" db="EMBL/GenBank/DDBJ databases">
        <title>Ahrensia donghaiensis sp. nov., a novel dimethylsulphoniopropionate-cleavage bacterium isolated from seawater and emended descriptions of the genus Ahrensia and Ahrensia kielensis.</title>
        <authorList>
            <person name="Liu J."/>
        </authorList>
    </citation>
    <scope>NUCLEOTIDE SEQUENCE [LARGE SCALE GENOMIC DNA]</scope>
    <source>
        <strain evidence="7 8">LZD062</strain>
    </source>
</reference>
<dbReference type="InterPro" id="IPR012818">
    <property type="entry name" value="CbiE"/>
</dbReference>
<keyword evidence="4 7" id="KW-0808">Transferase</keyword>
<dbReference type="CDD" id="cd11644">
    <property type="entry name" value="Precorrin-6Y-MT"/>
    <property type="match status" value="1"/>
</dbReference>
<dbReference type="UniPathway" id="UPA00148"/>
<dbReference type="InterPro" id="IPR029063">
    <property type="entry name" value="SAM-dependent_MTases_sf"/>
</dbReference>
<dbReference type="RefSeq" id="WP_053997343.1">
    <property type="nucleotide sequence ID" value="NZ_JXMU01000001.1"/>
</dbReference>
<dbReference type="GO" id="GO:0009236">
    <property type="term" value="P:cobalamin biosynthetic process"/>
    <property type="evidence" value="ECO:0007669"/>
    <property type="project" value="UniProtKB-UniPathway"/>
</dbReference>
<evidence type="ECO:0000313" key="7">
    <source>
        <dbReference type="EMBL" id="KPB02787.1"/>
    </source>
</evidence>
<dbReference type="Pfam" id="PF00590">
    <property type="entry name" value="TP_methylase"/>
    <property type="match status" value="1"/>
</dbReference>
<dbReference type="Gene3D" id="3.40.1010.10">
    <property type="entry name" value="Cobalt-precorrin-4 Transmethylase, Domain 1"/>
    <property type="match status" value="1"/>
</dbReference>
<keyword evidence="3 7" id="KW-0489">Methyltransferase</keyword>
<dbReference type="GO" id="GO:0032259">
    <property type="term" value="P:methylation"/>
    <property type="evidence" value="ECO:0007669"/>
    <property type="project" value="UniProtKB-KW"/>
</dbReference>
<dbReference type="PANTHER" id="PTHR43182:SF1">
    <property type="entry name" value="COBALT-PRECORRIN-7 C(5)-METHYLTRANSFERASE"/>
    <property type="match status" value="1"/>
</dbReference>
<keyword evidence="2" id="KW-0169">Cobalamin biosynthesis</keyword>
<dbReference type="NCBIfam" id="TIGR02467">
    <property type="entry name" value="CbiE"/>
    <property type="match status" value="1"/>
</dbReference>
<sequence>MSEVWLNIIGIGEDGVEGLSKEARTLISEAEIIIGGDRHHKLADAPNATRIKWPSPFNAMIDTIKSYKGRAVVVLVTGDPLWYSVGARIGRAIAPSEIAYYPQLSAFQWAATRLGWSLADVETLTVHGRSAEQIVPYFAPGVRLIVLTKDKTSPETVAELLVDRGYGASKMTVLAALGGPNEMRFDGVAESWKHDVPDFHTLAIECVAGAGTQILPRTGLPDDAFVHDGKMTKRAVRALALSKLVPTRGALLWDIGCGCGSIAIEWMRGAPEAQAIGLEPREDRRAMARQNAVQLGTPKLELLNGQVPDALEGLEEPDAVFIGGGLSMETIAVSINALKPYGRLVAHAVTLESEAVLLEAFAKHGGELQRISVESTANVGAFHGWKPSMPVTQWSWSKGV</sequence>
<dbReference type="InterPro" id="IPR000878">
    <property type="entry name" value="4pyrrol_Mease"/>
</dbReference>
<keyword evidence="8" id="KW-1185">Reference proteome</keyword>
<evidence type="ECO:0000259" key="6">
    <source>
        <dbReference type="Pfam" id="PF00590"/>
    </source>
</evidence>
<dbReference type="GO" id="GO:0008276">
    <property type="term" value="F:protein methyltransferase activity"/>
    <property type="evidence" value="ECO:0007669"/>
    <property type="project" value="InterPro"/>
</dbReference>
<dbReference type="InterPro" id="IPR006365">
    <property type="entry name" value="Cbl_synth_CobL"/>
</dbReference>
<dbReference type="SUPFAM" id="SSF53790">
    <property type="entry name" value="Tetrapyrrole methylase"/>
    <property type="match status" value="1"/>
</dbReference>
<dbReference type="InterPro" id="IPR014008">
    <property type="entry name" value="Cbl_synth_MTase_CbiT"/>
</dbReference>
<dbReference type="NCBIfam" id="TIGR02469">
    <property type="entry name" value="CbiT"/>
    <property type="match status" value="1"/>
</dbReference>
<evidence type="ECO:0000313" key="8">
    <source>
        <dbReference type="Proteomes" id="UP000038011"/>
    </source>
</evidence>
<name>A0A0M9GPH7_9HYPH</name>
<dbReference type="Proteomes" id="UP000038011">
    <property type="component" value="Unassembled WGS sequence"/>
</dbReference>
<comment type="caution">
    <text evidence="7">The sequence shown here is derived from an EMBL/GenBank/DDBJ whole genome shotgun (WGS) entry which is preliminary data.</text>
</comment>
<dbReference type="InterPro" id="IPR035996">
    <property type="entry name" value="4pyrrol_Methylase_sf"/>
</dbReference>
<gene>
    <name evidence="7" type="ORF">SU32_00415</name>
</gene>
<feature type="domain" description="Tetrapyrrole methylase" evidence="6">
    <location>
        <begin position="7"/>
        <end position="187"/>
    </location>
</feature>
<accession>A0A0M9GPH7</accession>
<dbReference type="InterPro" id="IPR050714">
    <property type="entry name" value="Cobalamin_biosynth_MTase"/>
</dbReference>
<dbReference type="EMBL" id="JXMU01000001">
    <property type="protein sequence ID" value="KPB02787.1"/>
    <property type="molecule type" value="Genomic_DNA"/>
</dbReference>
<evidence type="ECO:0000256" key="1">
    <source>
        <dbReference type="ARBA" id="ARBA00004953"/>
    </source>
</evidence>
<dbReference type="Gene3D" id="3.40.50.150">
    <property type="entry name" value="Vaccinia Virus protein VP39"/>
    <property type="match status" value="1"/>
</dbReference>
<evidence type="ECO:0000256" key="2">
    <source>
        <dbReference type="ARBA" id="ARBA00022573"/>
    </source>
</evidence>
<dbReference type="PIRSF" id="PIRSF036428">
    <property type="entry name" value="CobL"/>
    <property type="match status" value="1"/>
</dbReference>
<evidence type="ECO:0000256" key="5">
    <source>
        <dbReference type="ARBA" id="ARBA00022691"/>
    </source>
</evidence>
<evidence type="ECO:0000256" key="3">
    <source>
        <dbReference type="ARBA" id="ARBA00022603"/>
    </source>
</evidence>
<dbReference type="AlphaFoldDB" id="A0A0M9GPH7"/>
<evidence type="ECO:0000256" key="4">
    <source>
        <dbReference type="ARBA" id="ARBA00022679"/>
    </source>
</evidence>
<dbReference type="PANTHER" id="PTHR43182">
    <property type="entry name" value="COBALT-PRECORRIN-6B C(15)-METHYLTRANSFERASE (DECARBOXYLATING)"/>
    <property type="match status" value="1"/>
</dbReference>
<organism evidence="7 8">
    <name type="scientific">Ahrensia marina</name>
    <dbReference type="NCBI Taxonomy" id="1514904"/>
    <lineage>
        <taxon>Bacteria</taxon>
        <taxon>Pseudomonadati</taxon>
        <taxon>Pseudomonadota</taxon>
        <taxon>Alphaproteobacteria</taxon>
        <taxon>Hyphomicrobiales</taxon>
        <taxon>Ahrensiaceae</taxon>
        <taxon>Ahrensia</taxon>
    </lineage>
</organism>
<dbReference type="CDD" id="cd02440">
    <property type="entry name" value="AdoMet_MTases"/>
    <property type="match status" value="1"/>
</dbReference>
<comment type="pathway">
    <text evidence="1">Cofactor biosynthesis; adenosylcobalamin biosynthesis.</text>
</comment>
<dbReference type="InterPro" id="IPR014777">
    <property type="entry name" value="4pyrrole_Mease_sub1"/>
</dbReference>
<keyword evidence="5" id="KW-0949">S-adenosyl-L-methionine</keyword>
<protein>
    <submittedName>
        <fullName evidence="7">Precorrin-6Y C5,15-methyltransferase</fullName>
    </submittedName>
</protein>
<dbReference type="OrthoDB" id="9787825at2"/>
<dbReference type="PATRIC" id="fig|1514904.3.peg.84"/>
<dbReference type="SUPFAM" id="SSF53335">
    <property type="entry name" value="S-adenosyl-L-methionine-dependent methyltransferases"/>
    <property type="match status" value="1"/>
</dbReference>
<dbReference type="STRING" id="1514904.SU32_00415"/>
<proteinExistence type="predicted"/>